<dbReference type="PIRSF" id="PIRSF016184">
    <property type="entry name" value="PhzC_PhzF"/>
    <property type="match status" value="1"/>
</dbReference>
<feature type="active site" evidence="2">
    <location>
        <position position="47"/>
    </location>
</feature>
<gene>
    <name evidence="3" type="ORF">C5470_13800</name>
</gene>
<proteinExistence type="inferred from homology"/>
<sequence>MPEVNFRQIDVFTSQLFKGNPVAVVMDAHELSTEQMQSIANWMNLSETTFVLPSENPLADYCVRIFTPSSELPFAGHPTIGTAYALLEAGIIEAHDGRVVQECGAGLINLTVTTKPSGNISVAFELPEPVITPLSIEQIERLECILGCPFDRSLTPALVDVGARWIVAQTRNIETLLHMRPDYTKLQEHDRDMNVTGSCIYGVYPDMKNMQIEVRSFAPACGVNEDPVCGSGNGSVAAFIRYHRVNVPADGMILSSQGRILGRDGKLELHFADGKITVGGSAVTCITGIIKY</sequence>
<dbReference type="GO" id="GO:0016853">
    <property type="term" value="F:isomerase activity"/>
    <property type="evidence" value="ECO:0007669"/>
    <property type="project" value="TreeGrafter"/>
</dbReference>
<dbReference type="EMBL" id="PUJV01000015">
    <property type="protein sequence ID" value="NHB97411.1"/>
    <property type="molecule type" value="Genomic_DNA"/>
</dbReference>
<evidence type="ECO:0000256" key="1">
    <source>
        <dbReference type="ARBA" id="ARBA00008270"/>
    </source>
</evidence>
<comment type="caution">
    <text evidence="3">The sequence shown here is derived from an EMBL/GenBank/DDBJ whole genome shotgun (WGS) entry which is preliminary data.</text>
</comment>
<protein>
    <submittedName>
        <fullName evidence="3">Phenazine biosynthesis protein PhzF</fullName>
    </submittedName>
</protein>
<name>A0A7X5TKW6_9GAMM</name>
<dbReference type="RefSeq" id="WP_166289931.1">
    <property type="nucleotide sequence ID" value="NZ_CAWPIE010000015.1"/>
</dbReference>
<comment type="similarity">
    <text evidence="1">Belongs to the PhzF family.</text>
</comment>
<dbReference type="Pfam" id="PF02567">
    <property type="entry name" value="PhzC-PhzF"/>
    <property type="match status" value="1"/>
</dbReference>
<dbReference type="SUPFAM" id="SSF54506">
    <property type="entry name" value="Diaminopimelate epimerase-like"/>
    <property type="match status" value="1"/>
</dbReference>
<organism evidence="3 4">
    <name type="scientific">Photorhabdus stackebrandtii</name>
    <dbReference type="NCBI Taxonomy" id="1123042"/>
    <lineage>
        <taxon>Bacteria</taxon>
        <taxon>Pseudomonadati</taxon>
        <taxon>Pseudomonadota</taxon>
        <taxon>Gammaproteobacteria</taxon>
        <taxon>Enterobacterales</taxon>
        <taxon>Morganellaceae</taxon>
        <taxon>Photorhabdus</taxon>
    </lineage>
</organism>
<evidence type="ECO:0000313" key="3">
    <source>
        <dbReference type="EMBL" id="NHB97411.1"/>
    </source>
</evidence>
<keyword evidence="4" id="KW-1185">Reference proteome</keyword>
<dbReference type="PANTHER" id="PTHR13774:SF32">
    <property type="entry name" value="ANTISENSE-ENHANCING SEQUENCE 1"/>
    <property type="match status" value="1"/>
</dbReference>
<dbReference type="Gene3D" id="3.10.310.10">
    <property type="entry name" value="Diaminopimelate Epimerase, Chain A, domain 1"/>
    <property type="match status" value="2"/>
</dbReference>
<dbReference type="AlphaFoldDB" id="A0A7X5TKW6"/>
<reference evidence="3 4" key="1">
    <citation type="submission" date="2018-02" db="EMBL/GenBank/DDBJ databases">
        <authorList>
            <person name="Machado R.A."/>
        </authorList>
    </citation>
    <scope>NUCLEOTIDE SEQUENCE [LARGE SCALE GENOMIC DNA]</scope>
    <source>
        <strain evidence="3 4">DSM 23271</strain>
    </source>
</reference>
<dbReference type="NCBIfam" id="TIGR00654">
    <property type="entry name" value="PhzF_family"/>
    <property type="match status" value="1"/>
</dbReference>
<dbReference type="PANTHER" id="PTHR13774">
    <property type="entry name" value="PHENAZINE BIOSYNTHESIS PROTEIN"/>
    <property type="match status" value="1"/>
</dbReference>
<dbReference type="InterPro" id="IPR003719">
    <property type="entry name" value="Phenazine_PhzF-like"/>
</dbReference>
<dbReference type="Proteomes" id="UP000547931">
    <property type="component" value="Unassembled WGS sequence"/>
</dbReference>
<accession>A0A7X5TKW6</accession>
<evidence type="ECO:0000313" key="4">
    <source>
        <dbReference type="Proteomes" id="UP000547931"/>
    </source>
</evidence>
<dbReference type="GO" id="GO:0005737">
    <property type="term" value="C:cytoplasm"/>
    <property type="evidence" value="ECO:0007669"/>
    <property type="project" value="TreeGrafter"/>
</dbReference>
<evidence type="ECO:0000256" key="2">
    <source>
        <dbReference type="PIRSR" id="PIRSR016184-1"/>
    </source>
</evidence>